<dbReference type="GO" id="GO:0016747">
    <property type="term" value="F:acyltransferase activity, transferring groups other than amino-acyl groups"/>
    <property type="evidence" value="ECO:0007669"/>
    <property type="project" value="InterPro"/>
</dbReference>
<protein>
    <submittedName>
        <fullName evidence="2">GNAT family N-acetyltransferase</fullName>
    </submittedName>
</protein>
<dbReference type="RefSeq" id="WP_173680164.1">
    <property type="nucleotide sequence ID" value="NZ_JAAZWO010000008.1"/>
</dbReference>
<dbReference type="SUPFAM" id="SSF55729">
    <property type="entry name" value="Acyl-CoA N-acyltransferases (Nat)"/>
    <property type="match status" value="1"/>
</dbReference>
<evidence type="ECO:0000259" key="1">
    <source>
        <dbReference type="PROSITE" id="PS51186"/>
    </source>
</evidence>
<dbReference type="Proteomes" id="UP000563151">
    <property type="component" value="Unassembled WGS sequence"/>
</dbReference>
<evidence type="ECO:0000313" key="2">
    <source>
        <dbReference type="EMBL" id="MBC2397944.1"/>
    </source>
</evidence>
<reference evidence="2 3" key="1">
    <citation type="submission" date="2020-04" db="EMBL/GenBank/DDBJ databases">
        <title>Genomic insights into acetone-butanol-ethanol (ABE) fermentation by sequencing solventogenic clostridia strains.</title>
        <authorList>
            <person name="Brown S."/>
        </authorList>
    </citation>
    <scope>NUCLEOTIDE SEQUENCE [LARGE SCALE GENOMIC DNA]</scope>
    <source>
        <strain evidence="2 3">DJ011</strain>
    </source>
</reference>
<dbReference type="InterPro" id="IPR000182">
    <property type="entry name" value="GNAT_dom"/>
</dbReference>
<evidence type="ECO:0000313" key="3">
    <source>
        <dbReference type="Proteomes" id="UP000563151"/>
    </source>
</evidence>
<name>A0A923J0P7_CLOTT</name>
<feature type="domain" description="N-acetyltransferase" evidence="1">
    <location>
        <begin position="18"/>
        <end position="162"/>
    </location>
</feature>
<gene>
    <name evidence="2" type="ORF">HGG79_09170</name>
</gene>
<dbReference type="PROSITE" id="PS51186">
    <property type="entry name" value="GNAT"/>
    <property type="match status" value="1"/>
</dbReference>
<organism evidence="2 3">
    <name type="scientific">Clostridium tetanomorphum</name>
    <dbReference type="NCBI Taxonomy" id="1553"/>
    <lineage>
        <taxon>Bacteria</taxon>
        <taxon>Bacillati</taxon>
        <taxon>Bacillota</taxon>
        <taxon>Clostridia</taxon>
        <taxon>Eubacteriales</taxon>
        <taxon>Clostridiaceae</taxon>
        <taxon>Clostridium</taxon>
    </lineage>
</organism>
<dbReference type="Gene3D" id="3.40.630.30">
    <property type="match status" value="1"/>
</dbReference>
<proteinExistence type="predicted"/>
<dbReference type="EMBL" id="JAAZWO010000008">
    <property type="protein sequence ID" value="MBC2397944.1"/>
    <property type="molecule type" value="Genomic_DNA"/>
</dbReference>
<dbReference type="InterPro" id="IPR016181">
    <property type="entry name" value="Acyl_CoA_acyltransferase"/>
</dbReference>
<sequence length="164" mass="19271">MINNKISYEKIYPVDYEILTRIMTSAFNEDTSMHTDLKEDGPTGYSDGSLIKKLNEHKDFSSYKILFQNTIVGAYTIGIKENNEYTLELLFIDPTYRKDHLGTIVWKDIEQKYKDAKKWTVGTPDYSKRNHHFYTKKCGFTFCRENICDNGSKSFIFEKEIYHG</sequence>
<dbReference type="Pfam" id="PF00583">
    <property type="entry name" value="Acetyltransf_1"/>
    <property type="match status" value="1"/>
</dbReference>
<dbReference type="AlphaFoldDB" id="A0A923J0P7"/>
<comment type="caution">
    <text evidence="2">The sequence shown here is derived from an EMBL/GenBank/DDBJ whole genome shotgun (WGS) entry which is preliminary data.</text>
</comment>
<keyword evidence="3" id="KW-1185">Reference proteome</keyword>
<accession>A0A923J0P7</accession>